<dbReference type="InterPro" id="IPR036942">
    <property type="entry name" value="Beta-barrel_TonB_sf"/>
</dbReference>
<feature type="domain" description="TonB-dependent receptor plug" evidence="9">
    <location>
        <begin position="225"/>
        <end position="347"/>
    </location>
</feature>
<evidence type="ECO:0000256" key="6">
    <source>
        <dbReference type="ARBA" id="ARBA00023237"/>
    </source>
</evidence>
<dbReference type="EMBL" id="RPDH01000002">
    <property type="protein sequence ID" value="RPE09723.1"/>
    <property type="molecule type" value="Genomic_DNA"/>
</dbReference>
<dbReference type="InterPro" id="IPR037066">
    <property type="entry name" value="Plug_dom_sf"/>
</dbReference>
<feature type="signal peptide" evidence="8">
    <location>
        <begin position="1"/>
        <end position="44"/>
    </location>
</feature>
<evidence type="ECO:0000313" key="10">
    <source>
        <dbReference type="EMBL" id="RPE09723.1"/>
    </source>
</evidence>
<dbReference type="InterPro" id="IPR023997">
    <property type="entry name" value="TonB-dep_OMP_SusC/RagA_CS"/>
</dbReference>
<dbReference type="InterPro" id="IPR012910">
    <property type="entry name" value="Plug_dom"/>
</dbReference>
<keyword evidence="2 7" id="KW-0813">Transport</keyword>
<dbReference type="Gene3D" id="2.40.170.20">
    <property type="entry name" value="TonB-dependent receptor, beta-barrel domain"/>
    <property type="match status" value="1"/>
</dbReference>
<reference evidence="10 11" key="1">
    <citation type="submission" date="2018-11" db="EMBL/GenBank/DDBJ databases">
        <title>Chitinophaga lutea sp.nov., isolate from arsenic contaminated soil.</title>
        <authorList>
            <person name="Zong Y."/>
        </authorList>
    </citation>
    <scope>NUCLEOTIDE SEQUENCE [LARGE SCALE GENOMIC DNA]</scope>
    <source>
        <strain evidence="10 11">ZY74</strain>
    </source>
</reference>
<dbReference type="InterPro" id="IPR008969">
    <property type="entry name" value="CarboxyPept-like_regulatory"/>
</dbReference>
<name>A0A3N4PLZ7_9BACT</name>
<comment type="subcellular location">
    <subcellularLocation>
        <location evidence="1 7">Cell outer membrane</location>
        <topology evidence="1 7">Multi-pass membrane protein</topology>
    </subcellularLocation>
</comment>
<keyword evidence="11" id="KW-1185">Reference proteome</keyword>
<feature type="chain" id="PRO_5017951417" evidence="8">
    <location>
        <begin position="45"/>
        <end position="1123"/>
    </location>
</feature>
<dbReference type="Proteomes" id="UP000278351">
    <property type="component" value="Unassembled WGS sequence"/>
</dbReference>
<sequence length="1123" mass="126078">MQLIAFLVRHSYVTAGLLSRSLRCTRAAITLLLLICLQTNAASAQQKITLNLKRAPLKEIFGKLEAQTGLSFMWDERMLRKSTLQDVQVTNVSLPEVMDIVLRQQPLTYRIVNRMVVISEKISSITPGESILQEISGTIRDESGKGIPLATVRVKGTTAGTVSSPDGMFRLDVRTFPVVLQVSCQGYVYRELRVTGPGTLNVMLSRSLQQINEVVVTTGIFNRKKESFTGAVTTVTAEQLAAFGNRNLITSLRNIDPSFNIVESNTFGSNPNRMPEIQIRGNSSLPNVNELQDETRVGMNTPLIVLDGFESTLQKLLDINQNEVESITMLKDASATAIYGSRGANGVIVIKTRAPQAGKLRLSYRGDVNVEMPDLTAYDVLNAREKLDLEYKVGLYNNARAENDVVLKQYYNYLLSDVNRGIETDWLSKPVRTGVGQRHNLRMEGGDNAFRYSISAQVNDIQGVMKGSSRRTFNGTINLSYYYRNIRFTNSLLIGLGESAESPYGSFSDYVKMNPYWSPYDASGRVKRQLGNPGANIYQNRWGQLPVNPLYNATLNTFQKYKTTDITNNLSVEWRVLPDLLFRARLGLTKMNSDSDYFRPADHTAFASTENILRRGSYQYGVNKGFRYDASANLSYTRQIGDHALFAGLDYNIRESRTSGYSFLAEGFTNPNFDFISMALQYAQGGKPGGAESLTRSVGVTGSVNYTYDERYFMDLSLRSDGASQFGRLNRFAPFWSAGLGWNLHKENMFKNLAFVNRLKLRGSLGVTGSQNFNAYQALSTYRYYTDDRYYNWTGAYMLGLGNESLKWQQKMNYDLGLEADLFNRRLTLVADYYLETTNGLISSVNLPASSGFSSYIENIGKLENRGIEVKATAFIVRNMKKGLAWSISGALVHNVNRIVEISDALKAAQKSSENAAGAVPGYLYKEGYSTNTIWVVPSLGIDPSTGKELYLDRNGEPTYTWNSLDLRASGISEPAYFGNFSTLLRYKNFSMNLSFGYRFGGQLYNQTLIDKVENADYNYNVDARVYDSRWQKPGDNAAFKGLLVTARTNRTSRFVQDEKTLVMQNANLQYDVRSSFARKLRMQTLSFSANMADLFYLSTVRRERGTIYPFSRQVSLTVNAMF</sequence>
<evidence type="ECO:0000256" key="3">
    <source>
        <dbReference type="ARBA" id="ARBA00022452"/>
    </source>
</evidence>
<dbReference type="AlphaFoldDB" id="A0A3N4PLZ7"/>
<evidence type="ECO:0000256" key="5">
    <source>
        <dbReference type="ARBA" id="ARBA00023136"/>
    </source>
</evidence>
<organism evidence="10 11">
    <name type="scientific">Chitinophaga lutea</name>
    <dbReference type="NCBI Taxonomy" id="2488634"/>
    <lineage>
        <taxon>Bacteria</taxon>
        <taxon>Pseudomonadati</taxon>
        <taxon>Bacteroidota</taxon>
        <taxon>Chitinophagia</taxon>
        <taxon>Chitinophagales</taxon>
        <taxon>Chitinophagaceae</taxon>
        <taxon>Chitinophaga</taxon>
    </lineage>
</organism>
<evidence type="ECO:0000256" key="2">
    <source>
        <dbReference type="ARBA" id="ARBA00022448"/>
    </source>
</evidence>
<dbReference type="SUPFAM" id="SSF49464">
    <property type="entry name" value="Carboxypeptidase regulatory domain-like"/>
    <property type="match status" value="1"/>
</dbReference>
<gene>
    <name evidence="10" type="ORF">EGT74_22385</name>
</gene>
<dbReference type="GO" id="GO:0009279">
    <property type="term" value="C:cell outer membrane"/>
    <property type="evidence" value="ECO:0007669"/>
    <property type="project" value="UniProtKB-SubCell"/>
</dbReference>
<evidence type="ECO:0000259" key="9">
    <source>
        <dbReference type="Pfam" id="PF07715"/>
    </source>
</evidence>
<keyword evidence="4 7" id="KW-0812">Transmembrane</keyword>
<dbReference type="InterPro" id="IPR023996">
    <property type="entry name" value="TonB-dep_OMP_SusC/RagA"/>
</dbReference>
<evidence type="ECO:0000313" key="11">
    <source>
        <dbReference type="Proteomes" id="UP000278351"/>
    </source>
</evidence>
<keyword evidence="8" id="KW-0732">Signal</keyword>
<accession>A0A3N4PLZ7</accession>
<keyword evidence="6 7" id="KW-0998">Cell outer membrane</keyword>
<dbReference type="Gene3D" id="2.170.130.10">
    <property type="entry name" value="TonB-dependent receptor, plug domain"/>
    <property type="match status" value="1"/>
</dbReference>
<comment type="caution">
    <text evidence="10">The sequence shown here is derived from an EMBL/GenBank/DDBJ whole genome shotgun (WGS) entry which is preliminary data.</text>
</comment>
<keyword evidence="5 7" id="KW-0472">Membrane</keyword>
<dbReference type="Pfam" id="PF07715">
    <property type="entry name" value="Plug"/>
    <property type="match status" value="1"/>
</dbReference>
<evidence type="ECO:0000256" key="1">
    <source>
        <dbReference type="ARBA" id="ARBA00004571"/>
    </source>
</evidence>
<dbReference type="NCBIfam" id="TIGR04056">
    <property type="entry name" value="OMP_RagA_SusC"/>
    <property type="match status" value="1"/>
</dbReference>
<dbReference type="Pfam" id="PF13715">
    <property type="entry name" value="CarbopepD_reg_2"/>
    <property type="match status" value="1"/>
</dbReference>
<comment type="similarity">
    <text evidence="7">Belongs to the TonB-dependent receptor family.</text>
</comment>
<dbReference type="SUPFAM" id="SSF56935">
    <property type="entry name" value="Porins"/>
    <property type="match status" value="1"/>
</dbReference>
<dbReference type="NCBIfam" id="TIGR04057">
    <property type="entry name" value="SusC_RagA_signa"/>
    <property type="match status" value="1"/>
</dbReference>
<dbReference type="InterPro" id="IPR039426">
    <property type="entry name" value="TonB-dep_rcpt-like"/>
</dbReference>
<protein>
    <submittedName>
        <fullName evidence="10">SusC/RagA family TonB-linked outer membrane protein</fullName>
    </submittedName>
</protein>
<evidence type="ECO:0000256" key="4">
    <source>
        <dbReference type="ARBA" id="ARBA00022692"/>
    </source>
</evidence>
<evidence type="ECO:0000256" key="8">
    <source>
        <dbReference type="SAM" id="SignalP"/>
    </source>
</evidence>
<dbReference type="Gene3D" id="2.60.40.1120">
    <property type="entry name" value="Carboxypeptidase-like, regulatory domain"/>
    <property type="match status" value="1"/>
</dbReference>
<dbReference type="PROSITE" id="PS52016">
    <property type="entry name" value="TONB_DEPENDENT_REC_3"/>
    <property type="match status" value="1"/>
</dbReference>
<evidence type="ECO:0000256" key="7">
    <source>
        <dbReference type="PROSITE-ProRule" id="PRU01360"/>
    </source>
</evidence>
<proteinExistence type="inferred from homology"/>
<keyword evidence="3 7" id="KW-1134">Transmembrane beta strand</keyword>